<dbReference type="GeneID" id="66977747"/>
<reference evidence="1" key="1">
    <citation type="submission" date="2021-01" db="EMBL/GenBank/DDBJ databases">
        <authorList>
            <consortium name="Aspergillus chevalieri M1 genome sequencing consortium"/>
            <person name="Kazuki M."/>
            <person name="Futagami T."/>
        </authorList>
    </citation>
    <scope>NUCLEOTIDE SEQUENCE</scope>
    <source>
        <strain evidence="1">M1</strain>
    </source>
</reference>
<evidence type="ECO:0000313" key="1">
    <source>
        <dbReference type="EMBL" id="BCR83388.1"/>
    </source>
</evidence>
<name>A0A7R7ZIL8_ASPCH</name>
<dbReference type="AlphaFoldDB" id="A0A7R7ZIL8"/>
<gene>
    <name evidence="1" type="ORF">ACHE_10790S</name>
</gene>
<keyword evidence="2" id="KW-1185">Reference proteome</keyword>
<evidence type="ECO:0000313" key="2">
    <source>
        <dbReference type="Proteomes" id="UP000637239"/>
    </source>
</evidence>
<dbReference type="RefSeq" id="XP_043131910.1">
    <property type="nucleotide sequence ID" value="XM_043283186.1"/>
</dbReference>
<reference evidence="1" key="2">
    <citation type="submission" date="2021-02" db="EMBL/GenBank/DDBJ databases">
        <title>Aspergillus chevalieri M1 genome sequence.</title>
        <authorList>
            <person name="Kadooka C."/>
            <person name="Mori K."/>
            <person name="Futagami T."/>
        </authorList>
    </citation>
    <scope>NUCLEOTIDE SEQUENCE</scope>
    <source>
        <strain evidence="1">M1</strain>
    </source>
</reference>
<dbReference type="KEGG" id="ache:ACHE_10790S"/>
<accession>A0A7R7ZIL8</accession>
<dbReference type="Proteomes" id="UP000637239">
    <property type="component" value="Chromosome 1"/>
</dbReference>
<dbReference type="EMBL" id="AP024416">
    <property type="protein sequence ID" value="BCR83388.1"/>
    <property type="molecule type" value="Genomic_DNA"/>
</dbReference>
<sequence length="97" mass="11249">MDLMDLPAELLCQFIDLAVSEGYGGLYERSTVNLRLVNHFFDIQVPARNFSYRCSRVLVNPRYEAMLAFTTRYLLQRPHSALDRRANFACLVNYVVV</sequence>
<proteinExistence type="predicted"/>
<protein>
    <submittedName>
        <fullName evidence="1">Uncharacterized protein</fullName>
    </submittedName>
</protein>
<organism evidence="1 2">
    <name type="scientific">Aspergillus chevalieri</name>
    <name type="common">Eurotium chevalieri</name>
    <dbReference type="NCBI Taxonomy" id="182096"/>
    <lineage>
        <taxon>Eukaryota</taxon>
        <taxon>Fungi</taxon>
        <taxon>Dikarya</taxon>
        <taxon>Ascomycota</taxon>
        <taxon>Pezizomycotina</taxon>
        <taxon>Eurotiomycetes</taxon>
        <taxon>Eurotiomycetidae</taxon>
        <taxon>Eurotiales</taxon>
        <taxon>Aspergillaceae</taxon>
        <taxon>Aspergillus</taxon>
        <taxon>Aspergillus subgen. Aspergillus</taxon>
    </lineage>
</organism>